<dbReference type="InterPro" id="IPR002641">
    <property type="entry name" value="PNPLA_dom"/>
</dbReference>
<accession>A0ABP7KF66</accession>
<feature type="domain" description="PNPLA" evidence="5">
    <location>
        <begin position="7"/>
        <end position="214"/>
    </location>
</feature>
<evidence type="ECO:0000259" key="5">
    <source>
        <dbReference type="PROSITE" id="PS51635"/>
    </source>
</evidence>
<feature type="active site" description="Proton acceptor" evidence="4">
    <location>
        <position position="201"/>
    </location>
</feature>
<protein>
    <submittedName>
        <fullName evidence="6">Patatin-like phospholipase family protein</fullName>
    </submittedName>
</protein>
<dbReference type="Proteomes" id="UP001399917">
    <property type="component" value="Unassembled WGS sequence"/>
</dbReference>
<keyword evidence="2 4" id="KW-0442">Lipid degradation</keyword>
<dbReference type="SUPFAM" id="SSF52151">
    <property type="entry name" value="FabD/lysophospholipase-like"/>
    <property type="match status" value="1"/>
</dbReference>
<sequence>MVKKINLALQGGGAHGAFTWGVLDYLLDRDDIEVAAISGTSAGALNAAAFKSGFVKGDKEGARDTLDWVWSQMGGIKDMRIANWATQFAPSTAMVTQMLESAMPFSLTESLSSIVSPYSYGPFYQNPLQSVAEHLDCSVLGDGKGPDLFICATNVRTGKIRVFQDGEISSQVILASACLPEVFQAIELTDPITGKTDPYWDGGFTGNPALFPLFEKRYPRDVVIVNINPLERVGTPRTPEEIHNRMSEISFNSSLLRELRAVHFVHELIANHRLPEGMMKDVLVHMIADDELMQGLTARTKMVPTVAVLLRMKEAGRVACEKFLDAHYDCLGERASVDLEKMFA</sequence>
<dbReference type="PROSITE" id="PS51635">
    <property type="entry name" value="PNPLA"/>
    <property type="match status" value="1"/>
</dbReference>
<feature type="active site" description="Nucleophile" evidence="4">
    <location>
        <position position="41"/>
    </location>
</feature>
<evidence type="ECO:0000313" key="6">
    <source>
        <dbReference type="EMBL" id="GAA3875629.1"/>
    </source>
</evidence>
<dbReference type="RefSeq" id="WP_344847859.1">
    <property type="nucleotide sequence ID" value="NZ_BAABDF010000007.1"/>
</dbReference>
<feature type="short sequence motif" description="DGA/G" evidence="4">
    <location>
        <begin position="201"/>
        <end position="203"/>
    </location>
</feature>
<keyword evidence="7" id="KW-1185">Reference proteome</keyword>
<dbReference type="PANTHER" id="PTHR14226:SF78">
    <property type="entry name" value="SLR0060 PROTEIN"/>
    <property type="match status" value="1"/>
</dbReference>
<dbReference type="InterPro" id="IPR050301">
    <property type="entry name" value="NTE"/>
</dbReference>
<evidence type="ECO:0000256" key="4">
    <source>
        <dbReference type="PROSITE-ProRule" id="PRU01161"/>
    </source>
</evidence>
<reference evidence="7" key="1">
    <citation type="journal article" date="2019" name="Int. J. Syst. Evol. Microbiol.">
        <title>The Global Catalogue of Microorganisms (GCM) 10K type strain sequencing project: providing services to taxonomists for standard genome sequencing and annotation.</title>
        <authorList>
            <consortium name="The Broad Institute Genomics Platform"/>
            <consortium name="The Broad Institute Genome Sequencing Center for Infectious Disease"/>
            <person name="Wu L."/>
            <person name="Ma J."/>
        </authorList>
    </citation>
    <scope>NUCLEOTIDE SEQUENCE [LARGE SCALE GENOMIC DNA]</scope>
    <source>
        <strain evidence="7">JCM 17190</strain>
    </source>
</reference>
<evidence type="ECO:0000256" key="1">
    <source>
        <dbReference type="ARBA" id="ARBA00022801"/>
    </source>
</evidence>
<name>A0ABP7KF66_9RHOB</name>
<keyword evidence="3 4" id="KW-0443">Lipid metabolism</keyword>
<dbReference type="PANTHER" id="PTHR14226">
    <property type="entry name" value="NEUROPATHY TARGET ESTERASE/SWISS CHEESE D.MELANOGASTER"/>
    <property type="match status" value="1"/>
</dbReference>
<feature type="short sequence motif" description="GXGXXG" evidence="4">
    <location>
        <begin position="11"/>
        <end position="16"/>
    </location>
</feature>
<proteinExistence type="predicted"/>
<dbReference type="EMBL" id="BAABDF010000007">
    <property type="protein sequence ID" value="GAA3875629.1"/>
    <property type="molecule type" value="Genomic_DNA"/>
</dbReference>
<dbReference type="Gene3D" id="3.40.1090.10">
    <property type="entry name" value="Cytosolic phospholipase A2 catalytic domain"/>
    <property type="match status" value="2"/>
</dbReference>
<dbReference type="Pfam" id="PF01734">
    <property type="entry name" value="Patatin"/>
    <property type="match status" value="1"/>
</dbReference>
<feature type="short sequence motif" description="GXSXG" evidence="4">
    <location>
        <begin position="39"/>
        <end position="43"/>
    </location>
</feature>
<dbReference type="InterPro" id="IPR016035">
    <property type="entry name" value="Acyl_Trfase/lysoPLipase"/>
</dbReference>
<keyword evidence="1 4" id="KW-0378">Hydrolase</keyword>
<comment type="caution">
    <text evidence="6">The sequence shown here is derived from an EMBL/GenBank/DDBJ whole genome shotgun (WGS) entry which is preliminary data.</text>
</comment>
<evidence type="ECO:0000313" key="7">
    <source>
        <dbReference type="Proteomes" id="UP001399917"/>
    </source>
</evidence>
<organism evidence="6 7">
    <name type="scientific">Celeribacter arenosi</name>
    <dbReference type="NCBI Taxonomy" id="792649"/>
    <lineage>
        <taxon>Bacteria</taxon>
        <taxon>Pseudomonadati</taxon>
        <taxon>Pseudomonadota</taxon>
        <taxon>Alphaproteobacteria</taxon>
        <taxon>Rhodobacterales</taxon>
        <taxon>Roseobacteraceae</taxon>
        <taxon>Celeribacter</taxon>
    </lineage>
</organism>
<evidence type="ECO:0000256" key="2">
    <source>
        <dbReference type="ARBA" id="ARBA00022963"/>
    </source>
</evidence>
<evidence type="ECO:0000256" key="3">
    <source>
        <dbReference type="ARBA" id="ARBA00023098"/>
    </source>
</evidence>
<gene>
    <name evidence="6" type="ORF">GCM10022404_26730</name>
</gene>